<evidence type="ECO:0000313" key="2">
    <source>
        <dbReference type="Proteomes" id="UP001224418"/>
    </source>
</evidence>
<name>A0ABU0JTP9_HATLI</name>
<keyword evidence="2" id="KW-1185">Reference proteome</keyword>
<proteinExistence type="predicted"/>
<dbReference type="Proteomes" id="UP001224418">
    <property type="component" value="Unassembled WGS sequence"/>
</dbReference>
<sequence length="419" mass="50050">MVITSLDKDKLKKDFIRIWIDESNEFPEFKEKISLYKKIENEERLNKCIDQIFKLIKEFSSDINEQGVWKTKIKEVLKRSFFISYSEDFPPSMDEFVNKFFYITETFFMEARTFDKEISIEDILQAMRNVWSMCLIQLLLEEEIEFTPSIFAYSMLYPYTDNYLDDLNISGTEKNKFNCDLKKRLKGELHIETNKNNDKIFKLIEMIEGQFERDKYLQVFESLVDIQEAQERSLIQHKKNIKLNEKELLDISVEKGGFSVLASGYLIKGLLTEKQIFFLYGYGFLLQLCDDLQDVKVDIKNNHNTLISRVGERWNLDSVTNNLFNFNNFISSLLNEFDLSGMEWIEDFVEKKMLNLLFFCVCKNKKFYSKKYFKCMEEYFPYRSKYIIKLNKKVNKKYKRLIKKVGREKINEAIICALS</sequence>
<evidence type="ECO:0000313" key="1">
    <source>
        <dbReference type="EMBL" id="MDQ0480465.1"/>
    </source>
</evidence>
<accession>A0ABU0JTP9</accession>
<organism evidence="1 2">
    <name type="scientific">Hathewaya limosa</name>
    <name type="common">Clostridium limosum</name>
    <dbReference type="NCBI Taxonomy" id="1536"/>
    <lineage>
        <taxon>Bacteria</taxon>
        <taxon>Bacillati</taxon>
        <taxon>Bacillota</taxon>
        <taxon>Clostridia</taxon>
        <taxon>Eubacteriales</taxon>
        <taxon>Clostridiaceae</taxon>
        <taxon>Hathewaya</taxon>
    </lineage>
</organism>
<protein>
    <submittedName>
        <fullName evidence="1">Uncharacterized protein</fullName>
    </submittedName>
</protein>
<gene>
    <name evidence="1" type="ORF">QOZ93_002213</name>
</gene>
<reference evidence="1 2" key="1">
    <citation type="submission" date="2023-07" db="EMBL/GenBank/DDBJ databases">
        <title>Genomic Encyclopedia of Type Strains, Phase IV (KMG-IV): sequencing the most valuable type-strain genomes for metagenomic binning, comparative biology and taxonomic classification.</title>
        <authorList>
            <person name="Goeker M."/>
        </authorList>
    </citation>
    <scope>NUCLEOTIDE SEQUENCE [LARGE SCALE GENOMIC DNA]</scope>
    <source>
        <strain evidence="1 2">DSM 1400</strain>
    </source>
</reference>
<dbReference type="EMBL" id="JAUSWN010000020">
    <property type="protein sequence ID" value="MDQ0480465.1"/>
    <property type="molecule type" value="Genomic_DNA"/>
</dbReference>
<comment type="caution">
    <text evidence="1">The sequence shown here is derived from an EMBL/GenBank/DDBJ whole genome shotgun (WGS) entry which is preliminary data.</text>
</comment>
<dbReference type="RefSeq" id="WP_307356462.1">
    <property type="nucleotide sequence ID" value="NZ_BAAACJ010000035.1"/>
</dbReference>